<dbReference type="Pfam" id="PF08239">
    <property type="entry name" value="SH3_3"/>
    <property type="match status" value="1"/>
</dbReference>
<organism evidence="2">
    <name type="scientific">Lyngbya confervoides BDU141951</name>
    <dbReference type="NCBI Taxonomy" id="1574623"/>
    <lineage>
        <taxon>Bacteria</taxon>
        <taxon>Bacillati</taxon>
        <taxon>Cyanobacteriota</taxon>
        <taxon>Cyanophyceae</taxon>
        <taxon>Oscillatoriophycideae</taxon>
        <taxon>Oscillatoriales</taxon>
        <taxon>Microcoleaceae</taxon>
        <taxon>Lyngbya</taxon>
    </lineage>
</organism>
<dbReference type="Gene3D" id="2.30.30.40">
    <property type="entry name" value="SH3 Domains"/>
    <property type="match status" value="1"/>
</dbReference>
<comment type="caution">
    <text evidence="2">The sequence shown here is derived from an EMBL/GenBank/DDBJ whole genome shotgun (WGS) entry which is preliminary data.</text>
</comment>
<proteinExistence type="predicted"/>
<evidence type="ECO:0000256" key="1">
    <source>
        <dbReference type="SAM" id="MobiDB-lite"/>
    </source>
</evidence>
<evidence type="ECO:0000313" key="2">
    <source>
        <dbReference type="EMBL" id="NEV68209.1"/>
    </source>
</evidence>
<accession>A0A0C1UQT6</accession>
<sequence length="156" mass="16567">MKAFFLGITKLTLGIFLAFILMSLAGVATARYFMAKLSVLPPKPVYENDVALQVNAANAQPETPPAPVETPPAPAPAETLPPDSYLAVVVQPIGLVMRSGPGAENQQLGGIDYQDQVIVLETDEAGNWLKVRVQSTGQEGWVKAGNTEAINEPPAQ</sequence>
<gene>
    <name evidence="2" type="ORF">QQ91_013925</name>
</gene>
<dbReference type="PROSITE" id="PS51781">
    <property type="entry name" value="SH3B"/>
    <property type="match status" value="1"/>
</dbReference>
<dbReference type="InterPro" id="IPR003646">
    <property type="entry name" value="SH3-like_bac-type"/>
</dbReference>
<feature type="region of interest" description="Disordered" evidence="1">
    <location>
        <begin position="58"/>
        <end position="77"/>
    </location>
</feature>
<dbReference type="AlphaFoldDB" id="A0A0C1UQT6"/>
<feature type="compositionally biased region" description="Pro residues" evidence="1">
    <location>
        <begin position="62"/>
        <end position="75"/>
    </location>
</feature>
<reference evidence="2" key="3">
    <citation type="submission" date="2020-02" db="EMBL/GenBank/DDBJ databases">
        <authorList>
            <person name="Sarangi A.N."/>
            <person name="Ghosh S."/>
            <person name="Mukherjee M."/>
            <person name="Tripathy S."/>
        </authorList>
    </citation>
    <scope>NUCLEOTIDE SEQUENCE</scope>
    <source>
        <strain evidence="2">BDU141951</strain>
    </source>
</reference>
<protein>
    <submittedName>
        <fullName evidence="2">SH3 domain-containing protein</fullName>
    </submittedName>
</protein>
<reference evidence="2" key="1">
    <citation type="submission" date="2014-11" db="EMBL/GenBank/DDBJ databases">
        <authorList>
            <person name="Malar M.C."/>
            <person name="Sen D."/>
            <person name="Tripathy S."/>
        </authorList>
    </citation>
    <scope>NUCLEOTIDE SEQUENCE</scope>
    <source>
        <strain evidence="2">BDU141951</strain>
    </source>
</reference>
<reference evidence="2" key="2">
    <citation type="journal article" date="2015" name="Genome Announc.">
        <title>Draft Genome Sequence of Filamentous Marine Cyanobacterium Lyngbya confervoides Strain BDU141951.</title>
        <authorList>
            <person name="Chandrababunaidu M.M."/>
            <person name="Sen D."/>
            <person name="Tripathy S."/>
        </authorList>
    </citation>
    <scope>NUCLEOTIDE SEQUENCE</scope>
    <source>
        <strain evidence="2">BDU141951</strain>
    </source>
</reference>
<name>A0A0C1UQT6_9CYAN</name>
<dbReference type="EMBL" id="JTHE02000003">
    <property type="protein sequence ID" value="NEV68209.1"/>
    <property type="molecule type" value="Genomic_DNA"/>
</dbReference>